<dbReference type="AlphaFoldDB" id="A0AA49GSV9"/>
<evidence type="ECO:0000313" key="1">
    <source>
        <dbReference type="EMBL" id="WKN39469.1"/>
    </source>
</evidence>
<reference evidence="1" key="1">
    <citation type="journal article" date="2023" name="Comput. Struct. Biotechnol. J.">
        <title>Discovery of a novel marine Bacteroidetes with a rich repertoire of carbohydrate-active enzymes.</title>
        <authorList>
            <person name="Chen B."/>
            <person name="Liu G."/>
            <person name="Chen Q."/>
            <person name="Wang H."/>
            <person name="Liu L."/>
            <person name="Tang K."/>
        </authorList>
    </citation>
    <scope>NUCLEOTIDE SEQUENCE</scope>
    <source>
        <strain evidence="1">TK19036</strain>
    </source>
</reference>
<organism evidence="1">
    <name type="scientific">Roseihalotalea indica</name>
    <dbReference type="NCBI Taxonomy" id="2867963"/>
    <lineage>
        <taxon>Bacteria</taxon>
        <taxon>Pseudomonadati</taxon>
        <taxon>Bacteroidota</taxon>
        <taxon>Cytophagia</taxon>
        <taxon>Cytophagales</taxon>
        <taxon>Catalimonadaceae</taxon>
        <taxon>Roseihalotalea</taxon>
    </lineage>
</organism>
<proteinExistence type="predicted"/>
<accession>A0AA49GSV9</accession>
<name>A0AA49GSV9_9BACT</name>
<dbReference type="EMBL" id="CP120682">
    <property type="protein sequence ID" value="WKN39469.1"/>
    <property type="molecule type" value="Genomic_DNA"/>
</dbReference>
<gene>
    <name evidence="1" type="ORF">K4G66_12280</name>
</gene>
<sequence>MSHNSSPLSASWLGEWQVLWKGTLGEQFVGNSRLSRPLNNALLKEEIEAFRPDVWSGCKGTTLAKFNMHTKTWHYAYQDNRGEYCDFIGQYQGRMFSMNYVNALGGQIKQRMVVQSVHTHTIRWDCERYEAVTDRWHKVWEVKYWRQ</sequence>
<evidence type="ECO:0008006" key="2">
    <source>
        <dbReference type="Google" id="ProtNLM"/>
    </source>
</evidence>
<protein>
    <recommendedName>
        <fullName evidence="2">DUF1579 domain-containing protein</fullName>
    </recommendedName>
</protein>
<reference evidence="1" key="2">
    <citation type="journal article" date="2024" name="Antonie Van Leeuwenhoek">
        <title>Roseihalotalea indica gen. nov., sp. nov., a halophilic Bacteroidetes from mesopelagic Southwest Indian Ocean with higher carbohydrate metabolic potential.</title>
        <authorList>
            <person name="Chen B."/>
            <person name="Zhang M."/>
            <person name="Lin D."/>
            <person name="Ye J."/>
            <person name="Tang K."/>
        </authorList>
    </citation>
    <scope>NUCLEOTIDE SEQUENCE</scope>
    <source>
        <strain evidence="1">TK19036</strain>
    </source>
</reference>